<dbReference type="HAMAP" id="MF_01543">
    <property type="entry name" value="FTHFS"/>
    <property type="match status" value="1"/>
</dbReference>
<evidence type="ECO:0000256" key="5">
    <source>
        <dbReference type="ARBA" id="ARBA00022840"/>
    </source>
</evidence>
<keyword evidence="2 6" id="KW-0554">One-carbon metabolism</keyword>
<dbReference type="NCBIfam" id="NF010030">
    <property type="entry name" value="PRK13505.1"/>
    <property type="match status" value="1"/>
</dbReference>
<reference evidence="7" key="1">
    <citation type="submission" date="2021-05" db="EMBL/GenBank/DDBJ databases">
        <title>Complete genome sequence of the cellulolytic planctomycete Telmatocola sphagniphila SP2T and characterization of the first cellulase from planctomycetes.</title>
        <authorList>
            <person name="Rakitin A.L."/>
            <person name="Beletsky A.V."/>
            <person name="Naumoff D.G."/>
            <person name="Kulichevskaya I.S."/>
            <person name="Mardanov A.V."/>
            <person name="Ravin N.V."/>
            <person name="Dedysh S.N."/>
        </authorList>
    </citation>
    <scope>NUCLEOTIDE SEQUENCE</scope>
    <source>
        <strain evidence="7">SP2T</strain>
    </source>
</reference>
<dbReference type="InterPro" id="IPR000559">
    <property type="entry name" value="Formate_THF_ligase"/>
</dbReference>
<keyword evidence="5 6" id="KW-0067">ATP-binding</keyword>
<dbReference type="Gene3D" id="3.10.410.10">
    <property type="entry name" value="Formyltetrahydrofolate synthetase, domain 3"/>
    <property type="match status" value="1"/>
</dbReference>
<evidence type="ECO:0000256" key="6">
    <source>
        <dbReference type="HAMAP-Rule" id="MF_01543"/>
    </source>
</evidence>
<dbReference type="SUPFAM" id="SSF52540">
    <property type="entry name" value="P-loop containing nucleoside triphosphate hydrolases"/>
    <property type="match status" value="1"/>
</dbReference>
<dbReference type="EMBL" id="CP074694">
    <property type="protein sequence ID" value="QVL31782.1"/>
    <property type="molecule type" value="Genomic_DNA"/>
</dbReference>
<gene>
    <name evidence="6" type="primary">fhs</name>
    <name evidence="7" type="ORF">KIH39_23555</name>
</gene>
<accession>A0A8E6B4J3</accession>
<dbReference type="GO" id="GO:0035999">
    <property type="term" value="P:tetrahydrofolate interconversion"/>
    <property type="evidence" value="ECO:0007669"/>
    <property type="project" value="UniProtKB-UniRule"/>
</dbReference>
<dbReference type="PROSITE" id="PS00721">
    <property type="entry name" value="FTHFS_1"/>
    <property type="match status" value="1"/>
</dbReference>
<dbReference type="Proteomes" id="UP000676194">
    <property type="component" value="Chromosome"/>
</dbReference>
<dbReference type="Gene3D" id="3.30.1510.10">
    <property type="entry name" value="Domain 2, N(10)-formyltetrahydrofolate synthetase"/>
    <property type="match status" value="1"/>
</dbReference>
<evidence type="ECO:0000256" key="2">
    <source>
        <dbReference type="ARBA" id="ARBA00022563"/>
    </source>
</evidence>
<keyword evidence="4 6" id="KW-0547">Nucleotide-binding</keyword>
<dbReference type="GO" id="GO:0004329">
    <property type="term" value="F:formate-tetrahydrofolate ligase activity"/>
    <property type="evidence" value="ECO:0007669"/>
    <property type="project" value="UniProtKB-UniRule"/>
</dbReference>
<comment type="similarity">
    <text evidence="6">Belongs to the formate--tetrahydrofolate ligase family.</text>
</comment>
<proteinExistence type="inferred from homology"/>
<dbReference type="CDD" id="cd00477">
    <property type="entry name" value="FTHFS"/>
    <property type="match status" value="1"/>
</dbReference>
<dbReference type="GO" id="GO:0005524">
    <property type="term" value="F:ATP binding"/>
    <property type="evidence" value="ECO:0007669"/>
    <property type="project" value="UniProtKB-UniRule"/>
</dbReference>
<sequence>MSLPTESKPPVRIDQISAELGLGPNDVEPYGWYKGKLALGLERRLPERPGARYIVVTAVSPTPLGEGKTVTSIGLTMGLCRLGKKAIACLRQPSQAPVFGIKGGGAGGGRSTLVPTTDINTHFTGDIHAVAAAHNLLAAVLDNHVKRRLQPLVDPATVTWRRVLDVNDKGLSRIITGLGDLPQAPLRETGFDLTAASEVMAILALTTSLEDLRARLGRIIVARAPDGSPITAEAIRCAGAMAALLRDAIRPNLVQTCEGGPALVHAGPFANIAHGNSSVLADLAALKMADYVVTEAGFGSDAGAEKMFDIKCRVGGLRPNVAVIVCTLRALKLHSGRFALKPGRPLDPGLLSENLDALHAGAVNLQAHLDIVRRFGLPAVVAINRFPDDSPRELEVVRKLATDWGARGVAVSEGFARGSEGTTELAQAVVDACASPSDFRPLYDLQSSAEEKIDTLATQLYGADGVDYEPLAKKRLAEYAKLGFGQLPVCIAKTQYSLSHDPHLLGRPRGFRFPIRDVRLAAGAGFLYALAGEISTMPGLPTEPSARRIDVDKDGHVTGM</sequence>
<evidence type="ECO:0000256" key="3">
    <source>
        <dbReference type="ARBA" id="ARBA00022598"/>
    </source>
</evidence>
<dbReference type="KEGG" id="tsph:KIH39_23555"/>
<dbReference type="InterPro" id="IPR027417">
    <property type="entry name" value="P-loop_NTPase"/>
</dbReference>
<evidence type="ECO:0000256" key="4">
    <source>
        <dbReference type="ARBA" id="ARBA00022741"/>
    </source>
</evidence>
<comment type="catalytic activity">
    <reaction evidence="6">
        <text>(6S)-5,6,7,8-tetrahydrofolate + formate + ATP = (6R)-10-formyltetrahydrofolate + ADP + phosphate</text>
        <dbReference type="Rhea" id="RHEA:20221"/>
        <dbReference type="ChEBI" id="CHEBI:15740"/>
        <dbReference type="ChEBI" id="CHEBI:30616"/>
        <dbReference type="ChEBI" id="CHEBI:43474"/>
        <dbReference type="ChEBI" id="CHEBI:57453"/>
        <dbReference type="ChEBI" id="CHEBI:195366"/>
        <dbReference type="ChEBI" id="CHEBI:456216"/>
        <dbReference type="EC" id="6.3.4.3"/>
    </reaction>
</comment>
<dbReference type="EC" id="6.3.4.3" evidence="6"/>
<dbReference type="Gene3D" id="3.40.50.300">
    <property type="entry name" value="P-loop containing nucleotide triphosphate hydrolases"/>
    <property type="match status" value="1"/>
</dbReference>
<dbReference type="Pfam" id="PF01268">
    <property type="entry name" value="FTHFS"/>
    <property type="match status" value="1"/>
</dbReference>
<dbReference type="UniPathway" id="UPA00193"/>
<comment type="pathway">
    <text evidence="1 6">One-carbon metabolism; tetrahydrofolate interconversion.</text>
</comment>
<dbReference type="FunFam" id="3.10.410.10:FF:000001">
    <property type="entry name" value="Putative formate--tetrahydrofolate ligase"/>
    <property type="match status" value="1"/>
</dbReference>
<dbReference type="AlphaFoldDB" id="A0A8E6B4J3"/>
<organism evidence="7 8">
    <name type="scientific">Telmatocola sphagniphila</name>
    <dbReference type="NCBI Taxonomy" id="1123043"/>
    <lineage>
        <taxon>Bacteria</taxon>
        <taxon>Pseudomonadati</taxon>
        <taxon>Planctomycetota</taxon>
        <taxon>Planctomycetia</taxon>
        <taxon>Gemmatales</taxon>
        <taxon>Gemmataceae</taxon>
    </lineage>
</organism>
<name>A0A8E6B4J3_9BACT</name>
<keyword evidence="8" id="KW-1185">Reference proteome</keyword>
<evidence type="ECO:0000313" key="8">
    <source>
        <dbReference type="Proteomes" id="UP000676194"/>
    </source>
</evidence>
<feature type="binding site" evidence="6">
    <location>
        <begin position="62"/>
        <end position="69"/>
    </location>
    <ligand>
        <name>ATP</name>
        <dbReference type="ChEBI" id="CHEBI:30616"/>
    </ligand>
</feature>
<dbReference type="InterPro" id="IPR020628">
    <property type="entry name" value="Formate_THF_ligase_CS"/>
</dbReference>
<evidence type="ECO:0000313" key="7">
    <source>
        <dbReference type="EMBL" id="QVL31782.1"/>
    </source>
</evidence>
<dbReference type="RefSeq" id="WP_213496066.1">
    <property type="nucleotide sequence ID" value="NZ_CP074694.1"/>
</dbReference>
<protein>
    <recommendedName>
        <fullName evidence="6">Formate--tetrahydrofolate ligase</fullName>
        <ecNumber evidence="6">6.3.4.3</ecNumber>
    </recommendedName>
    <alternativeName>
        <fullName evidence="6">Formyltetrahydrofolate synthetase</fullName>
        <shortName evidence="6">FHS</shortName>
        <shortName evidence="6">FTHFS</shortName>
    </alternativeName>
</protein>
<keyword evidence="3 6" id="KW-0436">Ligase</keyword>
<evidence type="ECO:0000256" key="1">
    <source>
        <dbReference type="ARBA" id="ARBA00004777"/>
    </source>
</evidence>